<organism evidence="2 3">
    <name type="scientific">Spirosoma foliorum</name>
    <dbReference type="NCBI Taxonomy" id="2710596"/>
    <lineage>
        <taxon>Bacteria</taxon>
        <taxon>Pseudomonadati</taxon>
        <taxon>Bacteroidota</taxon>
        <taxon>Cytophagia</taxon>
        <taxon>Cytophagales</taxon>
        <taxon>Cytophagaceae</taxon>
        <taxon>Spirosoma</taxon>
    </lineage>
</organism>
<dbReference type="InterPro" id="IPR008620">
    <property type="entry name" value="FixH"/>
</dbReference>
<dbReference type="AlphaFoldDB" id="A0A7G5GPU9"/>
<evidence type="ECO:0000313" key="3">
    <source>
        <dbReference type="Proteomes" id="UP000515369"/>
    </source>
</evidence>
<dbReference type="KEGG" id="sfol:H3H32_23310"/>
<reference evidence="2 3" key="1">
    <citation type="submission" date="2020-07" db="EMBL/GenBank/DDBJ databases">
        <title>Spirosoma foliorum sp. nov., isolated from the leaves on the Nejang mountain Korea, Republic of.</title>
        <authorList>
            <person name="Ho H."/>
            <person name="Lee Y.-J."/>
            <person name="Nurcahyanto D.-A."/>
            <person name="Kim S.-G."/>
        </authorList>
    </citation>
    <scope>NUCLEOTIDE SEQUENCE [LARGE SCALE GENOMIC DNA]</scope>
    <source>
        <strain evidence="2 3">PL0136</strain>
    </source>
</reference>
<keyword evidence="1" id="KW-1133">Transmembrane helix</keyword>
<dbReference type="RefSeq" id="WP_182458004.1">
    <property type="nucleotide sequence ID" value="NZ_CP059732.1"/>
</dbReference>
<dbReference type="Proteomes" id="UP000515369">
    <property type="component" value="Chromosome"/>
</dbReference>
<accession>A0A7G5GPU9</accession>
<dbReference type="Pfam" id="PF05751">
    <property type="entry name" value="FixH"/>
    <property type="match status" value="1"/>
</dbReference>
<keyword evidence="3" id="KW-1185">Reference proteome</keyword>
<evidence type="ECO:0000256" key="1">
    <source>
        <dbReference type="SAM" id="Phobius"/>
    </source>
</evidence>
<keyword evidence="1" id="KW-0812">Transmembrane</keyword>
<sequence>MNWGKSIILVFVLFGGFIGTMVYRMTRERIDLVSDNYYQNEIEYQQHIDRVSNAQQINSDLNFATAMTYLADQQQIVFVLPTSLQKGEITFYRPGDSRQDFRVNIPATHPTRQVVPTKALAKGNWRVQFTWSDGQREYYKEEQIFL</sequence>
<name>A0A7G5GPU9_9BACT</name>
<feature type="transmembrane region" description="Helical" evidence="1">
    <location>
        <begin position="6"/>
        <end position="23"/>
    </location>
</feature>
<evidence type="ECO:0000313" key="2">
    <source>
        <dbReference type="EMBL" id="QMW00891.1"/>
    </source>
</evidence>
<proteinExistence type="predicted"/>
<keyword evidence="1" id="KW-0472">Membrane</keyword>
<gene>
    <name evidence="2" type="ORF">H3H32_23310</name>
</gene>
<protein>
    <submittedName>
        <fullName evidence="2">FixH family protein</fullName>
    </submittedName>
</protein>
<dbReference type="EMBL" id="CP059732">
    <property type="protein sequence ID" value="QMW00891.1"/>
    <property type="molecule type" value="Genomic_DNA"/>
</dbReference>